<evidence type="ECO:0000313" key="1">
    <source>
        <dbReference type="EMBL" id="MDS1820716.1"/>
    </source>
</evidence>
<sequence>MTDQIQSPAYHEKKQDDFTYKIFFDGLCLSGGVPHIQEEQRELIKSIYEDFSAKSVEETGSDTEIWKHTVCWFMERDVQRFLPMALSAYANKNPSMFESNSVEIDLADLVESYGHNIHDLLESAGYRKNQSDDAAEPKKTQALAIKVESIDDLPDFLPQEVKDEIMKLKEQRMSGEIPKGLHSGVMKITENGAEIVSEEEYDKEHGVGEFQRMNQEMEMLATQHIMNAHDAPKTLQ</sequence>
<evidence type="ECO:0000313" key="2">
    <source>
        <dbReference type="Proteomes" id="UP001253193"/>
    </source>
</evidence>
<comment type="caution">
    <text evidence="1">The sequence shown here is derived from an EMBL/GenBank/DDBJ whole genome shotgun (WGS) entry which is preliminary data.</text>
</comment>
<dbReference type="RefSeq" id="WP_311019488.1">
    <property type="nucleotide sequence ID" value="NZ_JAUHGG010000003.1"/>
</dbReference>
<protein>
    <submittedName>
        <fullName evidence="1">Uncharacterized protein</fullName>
    </submittedName>
</protein>
<dbReference type="Proteomes" id="UP001253193">
    <property type="component" value="Unassembled WGS sequence"/>
</dbReference>
<dbReference type="AlphaFoldDB" id="A0AAW8PYS1"/>
<dbReference type="EMBL" id="JAUHGG010000003">
    <property type="protein sequence ID" value="MDS1820716.1"/>
    <property type="molecule type" value="Genomic_DNA"/>
</dbReference>
<proteinExistence type="predicted"/>
<name>A0AAW8PYS1_VIBPH</name>
<organism evidence="1 2">
    <name type="scientific">Vibrio parahaemolyticus</name>
    <dbReference type="NCBI Taxonomy" id="670"/>
    <lineage>
        <taxon>Bacteria</taxon>
        <taxon>Pseudomonadati</taxon>
        <taxon>Pseudomonadota</taxon>
        <taxon>Gammaproteobacteria</taxon>
        <taxon>Vibrionales</taxon>
        <taxon>Vibrionaceae</taxon>
        <taxon>Vibrio</taxon>
    </lineage>
</organism>
<accession>A0AAW8PYS1</accession>
<gene>
    <name evidence="1" type="ORF">QX249_08600</name>
</gene>
<reference evidence="1" key="1">
    <citation type="submission" date="2023-06" db="EMBL/GenBank/DDBJ databases">
        <title>Genomic Diversity of Vibrio spp. and Metagenomic Analysis of Pathogens in Florida Gulf Coastal Waters Following Hurricane Ian.</title>
        <authorList>
            <person name="Brumfield K.D."/>
        </authorList>
    </citation>
    <scope>NUCLEOTIDE SEQUENCE</scope>
    <source>
        <strain evidence="1">WBS2B-138</strain>
    </source>
</reference>